<accession>A0A6C0AF44</accession>
<dbReference type="EMBL" id="MN740597">
    <property type="protein sequence ID" value="QHS78404.1"/>
    <property type="molecule type" value="Genomic_DNA"/>
</dbReference>
<organism evidence="1">
    <name type="scientific">viral metagenome</name>
    <dbReference type="NCBI Taxonomy" id="1070528"/>
    <lineage>
        <taxon>unclassified sequences</taxon>
        <taxon>metagenomes</taxon>
        <taxon>organismal metagenomes</taxon>
    </lineage>
</organism>
<proteinExistence type="predicted"/>
<dbReference type="AlphaFoldDB" id="A0A6C0AF44"/>
<sequence>MISKIIKKLEDLKNKDIDIHIFFDIFKKFSIKTTDKNPNNLTINMGDKDDFYICNFLSNFINKNLSVSSSCFIENNNSYIFIYEI</sequence>
<name>A0A6C0AF44_9ZZZZ</name>
<evidence type="ECO:0000313" key="1">
    <source>
        <dbReference type="EMBL" id="QHS78404.1"/>
    </source>
</evidence>
<reference evidence="1" key="1">
    <citation type="journal article" date="2020" name="Nature">
        <title>Giant virus diversity and host interactions through global metagenomics.</title>
        <authorList>
            <person name="Schulz F."/>
            <person name="Roux S."/>
            <person name="Paez-Espino D."/>
            <person name="Jungbluth S."/>
            <person name="Walsh D.A."/>
            <person name="Denef V.J."/>
            <person name="McMahon K.D."/>
            <person name="Konstantinidis K.T."/>
            <person name="Eloe-Fadrosh E.A."/>
            <person name="Kyrpides N.C."/>
            <person name="Woyke T."/>
        </authorList>
    </citation>
    <scope>NUCLEOTIDE SEQUENCE</scope>
    <source>
        <strain evidence="1">GVMAG-S-1021933-23</strain>
    </source>
</reference>
<protein>
    <submittedName>
        <fullName evidence="1">Uncharacterized protein</fullName>
    </submittedName>
</protein>